<dbReference type="Proteomes" id="UP001162131">
    <property type="component" value="Unassembled WGS sequence"/>
</dbReference>
<proteinExistence type="predicted"/>
<dbReference type="Pfam" id="PF00069">
    <property type="entry name" value="Pkinase"/>
    <property type="match status" value="1"/>
</dbReference>
<feature type="domain" description="Protein kinase" evidence="1">
    <location>
        <begin position="277"/>
        <end position="567"/>
    </location>
</feature>
<dbReference type="Gene3D" id="1.10.510.10">
    <property type="entry name" value="Transferase(Phosphotransferase) domain 1"/>
    <property type="match status" value="1"/>
</dbReference>
<comment type="caution">
    <text evidence="2">The sequence shown here is derived from an EMBL/GenBank/DDBJ whole genome shotgun (WGS) entry which is preliminary data.</text>
</comment>
<dbReference type="GO" id="GO:0005524">
    <property type="term" value="F:ATP binding"/>
    <property type="evidence" value="ECO:0007669"/>
    <property type="project" value="InterPro"/>
</dbReference>
<dbReference type="GO" id="GO:0044773">
    <property type="term" value="P:mitotic DNA damage checkpoint signaling"/>
    <property type="evidence" value="ECO:0007669"/>
    <property type="project" value="TreeGrafter"/>
</dbReference>
<reference evidence="2" key="1">
    <citation type="submission" date="2021-09" db="EMBL/GenBank/DDBJ databases">
        <authorList>
            <consortium name="AG Swart"/>
            <person name="Singh M."/>
            <person name="Singh A."/>
            <person name="Seah K."/>
            <person name="Emmerich C."/>
        </authorList>
    </citation>
    <scope>NUCLEOTIDE SEQUENCE</scope>
    <source>
        <strain evidence="2">ATCC30299</strain>
    </source>
</reference>
<evidence type="ECO:0000313" key="3">
    <source>
        <dbReference type="Proteomes" id="UP001162131"/>
    </source>
</evidence>
<dbReference type="PANTHER" id="PTHR44167:SF24">
    <property type="entry name" value="SERINE_THREONINE-PROTEIN KINASE CHK2"/>
    <property type="match status" value="1"/>
</dbReference>
<dbReference type="InterPro" id="IPR000719">
    <property type="entry name" value="Prot_kinase_dom"/>
</dbReference>
<dbReference type="SMART" id="SM00220">
    <property type="entry name" value="S_TKc"/>
    <property type="match status" value="1"/>
</dbReference>
<dbReference type="PROSITE" id="PS00108">
    <property type="entry name" value="PROTEIN_KINASE_ST"/>
    <property type="match status" value="1"/>
</dbReference>
<name>A0AAU9JWW6_9CILI</name>
<dbReference type="InterPro" id="IPR011009">
    <property type="entry name" value="Kinase-like_dom_sf"/>
</dbReference>
<sequence>MADITYSDIIQFIHLSLIPQVGQTKSEILNKLITYNYTLSLKDLQEMEQEITNLFSTNTQIAQAAQNLYYACYFQAVLDTHPFDTTYLSFTIDVISYLREHCPELDIKESVYSILCKVVIALISCKDINDVFNWADKIKQIKEQLQYNETEVEEAWVTTKIKTILLERVCDPNKETIKWCIQAIKMIESSGFNITYIKQVAIKNALDWIETTNDILNIAEITGDPVQKDEDGAREILELLKELQIGDEEVTSAINALSDKFGVKLSPEAQTKTVIAKERIKFLYPPLYSNTNELTKLNITVWKGVLDGSKEIAIKSYSHWKAELLNQYQKEREILEGISGQHSTFLEFYGSYTEEVIERGNRMYSFAMAMELCETTLIVDITRRAREIRPYNISEYQTLVSSLLEGFSYLEARKIYHQDIKPHNIFITRDGKPKIADFSVSMTTEVRLTSFMTTGMNLIQGTEGYMSPELHKAYKELKASPNAPKKIKYKPSKSDVYSLGLVFLQMYTLSPVDGYNEEEFQPHLQEYVAQFQPEWVANMLKKMLNPDARKRISFVKMYSQINSDPTYVASYQTPQ</sequence>
<evidence type="ECO:0000313" key="2">
    <source>
        <dbReference type="EMBL" id="CAG9331774.1"/>
    </source>
</evidence>
<organism evidence="2 3">
    <name type="scientific">Blepharisma stoltei</name>
    <dbReference type="NCBI Taxonomy" id="1481888"/>
    <lineage>
        <taxon>Eukaryota</taxon>
        <taxon>Sar</taxon>
        <taxon>Alveolata</taxon>
        <taxon>Ciliophora</taxon>
        <taxon>Postciliodesmatophora</taxon>
        <taxon>Heterotrichea</taxon>
        <taxon>Heterotrichida</taxon>
        <taxon>Blepharismidae</taxon>
        <taxon>Blepharisma</taxon>
    </lineage>
</organism>
<dbReference type="GO" id="GO:0004674">
    <property type="term" value="F:protein serine/threonine kinase activity"/>
    <property type="evidence" value="ECO:0007669"/>
    <property type="project" value="TreeGrafter"/>
</dbReference>
<dbReference type="InterPro" id="IPR008271">
    <property type="entry name" value="Ser/Thr_kinase_AS"/>
</dbReference>
<gene>
    <name evidence="2" type="ORF">BSTOLATCC_MIC53836</name>
</gene>
<keyword evidence="3" id="KW-1185">Reference proteome</keyword>
<dbReference type="SUPFAM" id="SSF56112">
    <property type="entry name" value="Protein kinase-like (PK-like)"/>
    <property type="match status" value="1"/>
</dbReference>
<dbReference type="PROSITE" id="PS50011">
    <property type="entry name" value="PROTEIN_KINASE_DOM"/>
    <property type="match status" value="1"/>
</dbReference>
<accession>A0AAU9JWW6</accession>
<dbReference type="EMBL" id="CAJZBQ010000053">
    <property type="protein sequence ID" value="CAG9331774.1"/>
    <property type="molecule type" value="Genomic_DNA"/>
</dbReference>
<dbReference type="GO" id="GO:0005634">
    <property type="term" value="C:nucleus"/>
    <property type="evidence" value="ECO:0007669"/>
    <property type="project" value="TreeGrafter"/>
</dbReference>
<dbReference type="AlphaFoldDB" id="A0AAU9JWW6"/>
<protein>
    <recommendedName>
        <fullName evidence="1">Protein kinase domain-containing protein</fullName>
    </recommendedName>
</protein>
<dbReference type="PANTHER" id="PTHR44167">
    <property type="entry name" value="OVARIAN-SPECIFIC SERINE/THREONINE-PROTEIN KINASE LOK-RELATED"/>
    <property type="match status" value="1"/>
</dbReference>
<evidence type="ECO:0000259" key="1">
    <source>
        <dbReference type="PROSITE" id="PS50011"/>
    </source>
</evidence>